<dbReference type="GO" id="GO:0042262">
    <property type="term" value="P:DNA protection"/>
    <property type="evidence" value="ECO:0007669"/>
    <property type="project" value="InterPro"/>
</dbReference>
<dbReference type="PROSITE" id="PS51462">
    <property type="entry name" value="NUDIX"/>
    <property type="match status" value="1"/>
</dbReference>
<dbReference type="Proteomes" id="UP001146120">
    <property type="component" value="Unassembled WGS sequence"/>
</dbReference>
<evidence type="ECO:0000256" key="15">
    <source>
        <dbReference type="ARBA" id="ARBA00030682"/>
    </source>
</evidence>
<evidence type="ECO:0000256" key="9">
    <source>
        <dbReference type="ARBA" id="ARBA00024486"/>
    </source>
</evidence>
<dbReference type="SUPFAM" id="SSF55811">
    <property type="entry name" value="Nudix"/>
    <property type="match status" value="1"/>
</dbReference>
<comment type="cofactor">
    <cofactor evidence="1">
        <name>Mg(2+)</name>
        <dbReference type="ChEBI" id="CHEBI:18420"/>
    </cofactor>
</comment>
<evidence type="ECO:0000256" key="16">
    <source>
        <dbReference type="ARBA" id="ARBA00031927"/>
    </source>
</evidence>
<comment type="catalytic activity">
    <reaction evidence="10">
        <text>2-oxo-ATP + H2O = 2-oxo-AMP + diphosphate + H(+)</text>
        <dbReference type="Rhea" id="RHEA:67392"/>
        <dbReference type="ChEBI" id="CHEBI:15377"/>
        <dbReference type="ChEBI" id="CHEBI:15378"/>
        <dbReference type="ChEBI" id="CHEBI:33019"/>
        <dbReference type="ChEBI" id="CHEBI:71395"/>
        <dbReference type="ChEBI" id="CHEBI:172878"/>
    </reaction>
    <physiologicalReaction direction="left-to-right" evidence="10">
        <dbReference type="Rhea" id="RHEA:67393"/>
    </physiologicalReaction>
</comment>
<comment type="catalytic activity">
    <reaction evidence="7">
        <text>8-oxo-dATP + H2O = 8-oxo-dAMP + diphosphate + H(+)</text>
        <dbReference type="Rhea" id="RHEA:65396"/>
        <dbReference type="ChEBI" id="CHEBI:15377"/>
        <dbReference type="ChEBI" id="CHEBI:15378"/>
        <dbReference type="ChEBI" id="CHEBI:33019"/>
        <dbReference type="ChEBI" id="CHEBI:71361"/>
        <dbReference type="ChEBI" id="CHEBI:172871"/>
    </reaction>
    <physiologicalReaction direction="left-to-right" evidence="7">
        <dbReference type="Rhea" id="RHEA:65397"/>
    </physiologicalReaction>
</comment>
<dbReference type="GO" id="GO:0005737">
    <property type="term" value="C:cytoplasm"/>
    <property type="evidence" value="ECO:0007669"/>
    <property type="project" value="TreeGrafter"/>
</dbReference>
<dbReference type="InterPro" id="IPR003563">
    <property type="entry name" value="8ODP"/>
</dbReference>
<dbReference type="Gene3D" id="3.90.79.10">
    <property type="entry name" value="Nucleoside Triphosphate Pyrophosphohydrolase"/>
    <property type="match status" value="1"/>
</dbReference>
<evidence type="ECO:0000313" key="25">
    <source>
        <dbReference type="Proteomes" id="UP001146120"/>
    </source>
</evidence>
<dbReference type="PRINTS" id="PR01403">
    <property type="entry name" value="8OXTPHPHTASE"/>
</dbReference>
<dbReference type="CDD" id="cd03427">
    <property type="entry name" value="NUDIX_MTH1_Nudt1"/>
    <property type="match status" value="1"/>
</dbReference>
<comment type="catalytic activity">
    <reaction evidence="20">
        <text>N(6)-methyl-dATP + H2O = N(6)-methyl-dAMP + diphosphate + H(+)</text>
        <dbReference type="Rhea" id="RHEA:67604"/>
        <dbReference type="ChEBI" id="CHEBI:15377"/>
        <dbReference type="ChEBI" id="CHEBI:15378"/>
        <dbReference type="ChEBI" id="CHEBI:33019"/>
        <dbReference type="ChEBI" id="CHEBI:169976"/>
        <dbReference type="ChEBI" id="CHEBI:172872"/>
    </reaction>
    <physiologicalReaction direction="left-to-right" evidence="20">
        <dbReference type="Rhea" id="RHEA:67605"/>
    </physiologicalReaction>
</comment>
<dbReference type="GO" id="GO:0008828">
    <property type="term" value="F:dATP diphosphatase activity"/>
    <property type="evidence" value="ECO:0007669"/>
    <property type="project" value="UniProtKB-EC"/>
</dbReference>
<evidence type="ECO:0000256" key="19">
    <source>
        <dbReference type="ARBA" id="ARBA00048894"/>
    </source>
</evidence>
<evidence type="ECO:0000256" key="6">
    <source>
        <dbReference type="ARBA" id="ARBA00022842"/>
    </source>
</evidence>
<gene>
    <name evidence="24" type="ORF">N0F65_005442</name>
</gene>
<protein>
    <recommendedName>
        <fullName evidence="12">Oxidized purine nucleoside triphosphate hydrolase</fullName>
        <ecNumber evidence="11">3.6.1.56</ecNumber>
    </recommendedName>
    <alternativeName>
        <fullName evidence="16">2-hydroxy-dATP diphosphatase</fullName>
    </alternativeName>
    <alternativeName>
        <fullName evidence="15">7,8-dihydro-8-oxoguanine triphosphatase</fullName>
    </alternativeName>
    <alternativeName>
        <fullName evidence="14">8-oxo-dGTPase</fullName>
    </alternativeName>
    <alternativeName>
        <fullName evidence="17">Methylated purine nucleoside triphosphate hydrolase</fullName>
    </alternativeName>
    <alternativeName>
        <fullName evidence="13">Nucleoside diphosphate-linked moiety X motif 1</fullName>
    </alternativeName>
</protein>
<evidence type="ECO:0000259" key="23">
    <source>
        <dbReference type="PROSITE" id="PS51462"/>
    </source>
</evidence>
<evidence type="ECO:0000256" key="22">
    <source>
        <dbReference type="SAM" id="SignalP"/>
    </source>
</evidence>
<evidence type="ECO:0000256" key="11">
    <source>
        <dbReference type="ARBA" id="ARBA00026103"/>
    </source>
</evidence>
<evidence type="ECO:0000256" key="14">
    <source>
        <dbReference type="ARBA" id="ARBA00030634"/>
    </source>
</evidence>
<evidence type="ECO:0000256" key="20">
    <source>
        <dbReference type="ARBA" id="ARBA00049032"/>
    </source>
</evidence>
<comment type="caution">
    <text evidence="24">The sequence shown here is derived from an EMBL/GenBank/DDBJ whole genome shotgun (WGS) entry which is preliminary data.</text>
</comment>
<dbReference type="Pfam" id="PF00293">
    <property type="entry name" value="NUDIX"/>
    <property type="match status" value="1"/>
</dbReference>
<evidence type="ECO:0000256" key="18">
    <source>
        <dbReference type="ARBA" id="ARBA00048002"/>
    </source>
</evidence>
<evidence type="ECO:0000256" key="7">
    <source>
        <dbReference type="ARBA" id="ARBA00024448"/>
    </source>
</evidence>
<dbReference type="PANTHER" id="PTHR43758">
    <property type="entry name" value="7,8-DIHYDRO-8-OXOGUANINE TRIPHOSPHATASE"/>
    <property type="match status" value="1"/>
</dbReference>
<name>A0AAV2Z0Z2_9STRA</name>
<keyword evidence="22" id="KW-0732">Signal</keyword>
<evidence type="ECO:0000256" key="10">
    <source>
        <dbReference type="ARBA" id="ARBA00024596"/>
    </source>
</evidence>
<evidence type="ECO:0000256" key="5">
    <source>
        <dbReference type="ARBA" id="ARBA00022801"/>
    </source>
</evidence>
<dbReference type="InterPro" id="IPR000086">
    <property type="entry name" value="NUDIX_hydrolase_dom"/>
</dbReference>
<dbReference type="EC" id="3.6.1.56" evidence="11"/>
<keyword evidence="5" id="KW-0378">Hydrolase</keyword>
<reference evidence="24" key="2">
    <citation type="journal article" date="2023" name="Microbiol Resour">
        <title>Decontamination and Annotation of the Draft Genome Sequence of the Oomycete Lagenidium giganteum ARSEF 373.</title>
        <authorList>
            <person name="Morgan W.R."/>
            <person name="Tartar A."/>
        </authorList>
    </citation>
    <scope>NUCLEOTIDE SEQUENCE</scope>
    <source>
        <strain evidence="24">ARSEF 373</strain>
    </source>
</reference>
<evidence type="ECO:0000256" key="12">
    <source>
        <dbReference type="ARBA" id="ARBA00026218"/>
    </source>
</evidence>
<evidence type="ECO:0000313" key="24">
    <source>
        <dbReference type="EMBL" id="DAZ99274.1"/>
    </source>
</evidence>
<evidence type="ECO:0000256" key="4">
    <source>
        <dbReference type="ARBA" id="ARBA00022723"/>
    </source>
</evidence>
<evidence type="ECO:0000256" key="2">
    <source>
        <dbReference type="ARBA" id="ARBA00005582"/>
    </source>
</evidence>
<evidence type="ECO:0000256" key="21">
    <source>
        <dbReference type="ARBA" id="ARBA00053094"/>
    </source>
</evidence>
<evidence type="ECO:0000256" key="13">
    <source>
        <dbReference type="ARBA" id="ARBA00029673"/>
    </source>
</evidence>
<reference evidence="24" key="1">
    <citation type="submission" date="2022-11" db="EMBL/GenBank/DDBJ databases">
        <authorList>
            <person name="Morgan W.R."/>
            <person name="Tartar A."/>
        </authorList>
    </citation>
    <scope>NUCLEOTIDE SEQUENCE</scope>
    <source>
        <strain evidence="24">ARSEF 373</strain>
    </source>
</reference>
<dbReference type="EMBL" id="DAKRPA010000086">
    <property type="protein sequence ID" value="DAZ99274.1"/>
    <property type="molecule type" value="Genomic_DNA"/>
</dbReference>
<evidence type="ECO:0000256" key="8">
    <source>
        <dbReference type="ARBA" id="ARBA00024459"/>
    </source>
</evidence>
<organism evidence="24 25">
    <name type="scientific">Lagenidium giganteum</name>
    <dbReference type="NCBI Taxonomy" id="4803"/>
    <lineage>
        <taxon>Eukaryota</taxon>
        <taxon>Sar</taxon>
        <taxon>Stramenopiles</taxon>
        <taxon>Oomycota</taxon>
        <taxon>Peronosporomycetes</taxon>
        <taxon>Pythiales</taxon>
        <taxon>Pythiaceae</taxon>
    </lineage>
</organism>
<dbReference type="AlphaFoldDB" id="A0AAV2Z0Z2"/>
<proteinExistence type="inferred from homology"/>
<feature type="chain" id="PRO_5043909741" description="Oxidized purine nucleoside triphosphate hydrolase" evidence="22">
    <location>
        <begin position="25"/>
        <end position="183"/>
    </location>
</feature>
<evidence type="ECO:0000256" key="17">
    <source>
        <dbReference type="ARBA" id="ARBA00032071"/>
    </source>
</evidence>
<keyword evidence="4" id="KW-0479">Metal-binding</keyword>
<dbReference type="PANTHER" id="PTHR43758:SF2">
    <property type="entry name" value="OXIDIZED PURINE NUCLEOSIDE TRIPHOSPHATE HYDROLASE"/>
    <property type="match status" value="1"/>
</dbReference>
<dbReference type="InterPro" id="IPR015797">
    <property type="entry name" value="NUDIX_hydrolase-like_dom_sf"/>
</dbReference>
<comment type="catalytic activity">
    <reaction evidence="18">
        <text>N(6)-methyl-ATP + H2O = N(6)-methyl-AMP + diphosphate + H(+)</text>
        <dbReference type="Rhea" id="RHEA:67608"/>
        <dbReference type="ChEBI" id="CHEBI:15377"/>
        <dbReference type="ChEBI" id="CHEBI:15378"/>
        <dbReference type="ChEBI" id="CHEBI:33019"/>
        <dbReference type="ChEBI" id="CHEBI:144842"/>
        <dbReference type="ChEBI" id="CHEBI:172873"/>
    </reaction>
    <physiologicalReaction direction="left-to-right" evidence="18">
        <dbReference type="Rhea" id="RHEA:67609"/>
    </physiologicalReaction>
</comment>
<comment type="catalytic activity">
    <reaction evidence="8">
        <text>2-oxo-dATP + H2O = 2-oxo-dAMP + diphosphate + H(+)</text>
        <dbReference type="Rhea" id="RHEA:31583"/>
        <dbReference type="ChEBI" id="CHEBI:15377"/>
        <dbReference type="ChEBI" id="CHEBI:15378"/>
        <dbReference type="ChEBI" id="CHEBI:33019"/>
        <dbReference type="ChEBI" id="CHEBI:63212"/>
        <dbReference type="ChEBI" id="CHEBI:77897"/>
        <dbReference type="EC" id="3.6.1.56"/>
    </reaction>
    <physiologicalReaction direction="left-to-right" evidence="8">
        <dbReference type="Rhea" id="RHEA:31584"/>
    </physiologicalReaction>
</comment>
<keyword evidence="25" id="KW-1185">Reference proteome</keyword>
<dbReference type="GO" id="GO:0008413">
    <property type="term" value="F:8-oxo-7,8-dihydroguanosine triphosphate pyrophosphatase activity"/>
    <property type="evidence" value="ECO:0007669"/>
    <property type="project" value="InterPro"/>
</dbReference>
<comment type="catalytic activity">
    <reaction evidence="19">
        <text>O(6)-methyl-dGTP + H2O = O(6)-methyl-dGMP + diphosphate + H(+)</text>
        <dbReference type="Rhea" id="RHEA:67600"/>
        <dbReference type="ChEBI" id="CHEBI:15377"/>
        <dbReference type="ChEBI" id="CHEBI:15378"/>
        <dbReference type="ChEBI" id="CHEBI:33019"/>
        <dbReference type="ChEBI" id="CHEBI:169974"/>
        <dbReference type="ChEBI" id="CHEBI:169975"/>
    </reaction>
    <physiologicalReaction direction="left-to-right" evidence="19">
        <dbReference type="Rhea" id="RHEA:67601"/>
    </physiologicalReaction>
</comment>
<dbReference type="GO" id="GO:0046872">
    <property type="term" value="F:metal ion binding"/>
    <property type="evidence" value="ECO:0007669"/>
    <property type="project" value="UniProtKB-KW"/>
</dbReference>
<evidence type="ECO:0000256" key="1">
    <source>
        <dbReference type="ARBA" id="ARBA00001946"/>
    </source>
</evidence>
<sequence length="183" mass="20338">MAVDALPRRALTLAFLLRTTQVHGANTASQRLTRQVLLGKKRFGAGEGLWNGFGGKVEPSDESIAAAAARELLEESHVRVELKDFPRKAKLSFTSEGSGEGVDVHVYVADRFQGEPAPSDEMVPQWFDVDKIPYDRLWAPESDRLWLPHVLAGRTVRGAFHFDTTESILLKHELQTDEESASL</sequence>
<comment type="function">
    <text evidence="21">Oxidized purine nucleoside triphosphate hydrolase which is a prominent sanitizer of the oxidized nucleotide pool. Catalyzes the hydrolysis of 2-oxo-dATP (2-hydroxy-dATP) into 2-oxo-dAMP. Also has a significant hydrolase activity toward 2-oxo-ATP, 8-oxo-dGTP and 8-oxo-dATP. Through the hydrolysis of oxidized purine nucleoside triphosphates, prevents their incorporation into DNA and the subsequent transversions A:T to C:G and G:C to T:A. Also catalyzes the hydrolysis of methylated purine nucleoside triphosphate preventing their integration into DNA. Through this antimutagenic activity protects cells from oxidative stress.</text>
</comment>
<comment type="similarity">
    <text evidence="2">Belongs to the Nudix hydrolase family.</text>
</comment>
<accession>A0AAV2Z0Z2</accession>
<keyword evidence="6" id="KW-0460">Magnesium</keyword>
<feature type="signal peptide" evidence="22">
    <location>
        <begin position="1"/>
        <end position="24"/>
    </location>
</feature>
<evidence type="ECO:0000256" key="3">
    <source>
        <dbReference type="ARBA" id="ARBA00011245"/>
    </source>
</evidence>
<feature type="domain" description="Nudix hydrolase" evidence="23">
    <location>
        <begin position="7"/>
        <end position="155"/>
    </location>
</feature>
<comment type="catalytic activity">
    <reaction evidence="9">
        <text>8-oxo-dGTP + H2O = 8-oxo-dGMP + diphosphate + H(+)</text>
        <dbReference type="Rhea" id="RHEA:31575"/>
        <dbReference type="ChEBI" id="CHEBI:15377"/>
        <dbReference type="ChEBI" id="CHEBI:15378"/>
        <dbReference type="ChEBI" id="CHEBI:33019"/>
        <dbReference type="ChEBI" id="CHEBI:63224"/>
        <dbReference type="ChEBI" id="CHEBI:77896"/>
    </reaction>
    <physiologicalReaction direction="left-to-right" evidence="9">
        <dbReference type="Rhea" id="RHEA:31576"/>
    </physiologicalReaction>
</comment>
<comment type="subunit">
    <text evidence="3">Monomer.</text>
</comment>